<dbReference type="SUPFAM" id="SSF53271">
    <property type="entry name" value="PRTase-like"/>
    <property type="match status" value="1"/>
</dbReference>
<dbReference type="InterPro" id="IPR027417">
    <property type="entry name" value="P-loop_NTPase"/>
</dbReference>
<dbReference type="PANTHER" id="PTHR42973">
    <property type="entry name" value="BINDING OXIDOREDUCTASE, PUTATIVE (AFU_ORTHOLOGUE AFUA_1G17690)-RELATED"/>
    <property type="match status" value="1"/>
</dbReference>
<comment type="caution">
    <text evidence="6">The sequence shown here is derived from an EMBL/GenBank/DDBJ whole genome shotgun (WGS) entry which is preliminary data.</text>
</comment>
<evidence type="ECO:0000256" key="3">
    <source>
        <dbReference type="ARBA" id="ARBA00022827"/>
    </source>
</evidence>
<gene>
    <name evidence="6" type="ORF">PENSUB_10954</name>
</gene>
<evidence type="ECO:0000256" key="4">
    <source>
        <dbReference type="ARBA" id="ARBA00023002"/>
    </source>
</evidence>
<dbReference type="AlphaFoldDB" id="A0A1Q5T6T5"/>
<keyword evidence="4" id="KW-0560">Oxidoreductase</keyword>
<dbReference type="Gene3D" id="3.40.50.2020">
    <property type="match status" value="1"/>
</dbReference>
<evidence type="ECO:0000313" key="6">
    <source>
        <dbReference type="EMBL" id="OKO95933.1"/>
    </source>
</evidence>
<dbReference type="InterPro" id="IPR029063">
    <property type="entry name" value="SAM-dependent_MTases_sf"/>
</dbReference>
<dbReference type="Pfam" id="PF01565">
    <property type="entry name" value="FAD_binding_4"/>
    <property type="match status" value="1"/>
</dbReference>
<name>A0A1Q5T6T5_9EURO</name>
<keyword evidence="7" id="KW-1185">Reference proteome</keyword>
<dbReference type="GO" id="GO:0019287">
    <property type="term" value="P:isopentenyl diphosphate biosynthetic process, mevalonate pathway"/>
    <property type="evidence" value="ECO:0007669"/>
    <property type="project" value="UniProtKB-UniPathway"/>
</dbReference>
<dbReference type="Gene3D" id="3.40.462.20">
    <property type="match status" value="1"/>
</dbReference>
<dbReference type="Gene3D" id="3.40.50.150">
    <property type="entry name" value="Vaccinia Virus protein VP39"/>
    <property type="match status" value="1"/>
</dbReference>
<dbReference type="Pfam" id="PF00156">
    <property type="entry name" value="Pribosyltran"/>
    <property type="match status" value="1"/>
</dbReference>
<dbReference type="GO" id="GO:0004631">
    <property type="term" value="F:phosphomevalonate kinase activity"/>
    <property type="evidence" value="ECO:0007669"/>
    <property type="project" value="InterPro"/>
</dbReference>
<organism evidence="6 7">
    <name type="scientific">Penicillium subrubescens</name>
    <dbReference type="NCBI Taxonomy" id="1316194"/>
    <lineage>
        <taxon>Eukaryota</taxon>
        <taxon>Fungi</taxon>
        <taxon>Dikarya</taxon>
        <taxon>Ascomycota</taxon>
        <taxon>Pezizomycotina</taxon>
        <taxon>Eurotiomycetes</taxon>
        <taxon>Eurotiomycetidae</taxon>
        <taxon>Eurotiales</taxon>
        <taxon>Aspergillaceae</taxon>
        <taxon>Penicillium</taxon>
    </lineage>
</organism>
<dbReference type="InterPro" id="IPR050416">
    <property type="entry name" value="FAD-linked_Oxidoreductase"/>
</dbReference>
<keyword evidence="3" id="KW-0274">FAD</keyword>
<dbReference type="SUPFAM" id="SSF56176">
    <property type="entry name" value="FAD-binding/transporter-associated domain-like"/>
    <property type="match status" value="1"/>
</dbReference>
<dbReference type="InterPro" id="IPR005919">
    <property type="entry name" value="Pmev_kin_anim"/>
</dbReference>
<dbReference type="InterPro" id="IPR016166">
    <property type="entry name" value="FAD-bd_PCMH"/>
</dbReference>
<dbReference type="GO" id="GO:0071949">
    <property type="term" value="F:FAD binding"/>
    <property type="evidence" value="ECO:0007669"/>
    <property type="project" value="InterPro"/>
</dbReference>
<evidence type="ECO:0000256" key="1">
    <source>
        <dbReference type="ARBA" id="ARBA00005466"/>
    </source>
</evidence>
<feature type="domain" description="FAD-binding PCMH-type" evidence="5">
    <location>
        <begin position="306"/>
        <end position="500"/>
    </location>
</feature>
<reference evidence="6 7" key="1">
    <citation type="submission" date="2016-10" db="EMBL/GenBank/DDBJ databases">
        <title>Genome sequence of the ascomycete fungus Penicillium subrubescens.</title>
        <authorList>
            <person name="De Vries R.P."/>
            <person name="Peng M."/>
            <person name="Dilokpimol A."/>
            <person name="Hilden K."/>
            <person name="Makela M.R."/>
            <person name="Grigoriev I."/>
            <person name="Riley R."/>
            <person name="Granchi Z."/>
        </authorList>
    </citation>
    <scope>NUCLEOTIDE SEQUENCE [LARGE SCALE GENOMIC DNA]</scope>
    <source>
        <strain evidence="6 7">CBS 132785</strain>
    </source>
</reference>
<protein>
    <submittedName>
        <fullName evidence="6">FAD-linked oxidoreductase</fullName>
    </submittedName>
</protein>
<dbReference type="EMBL" id="MNBE01000701">
    <property type="protein sequence ID" value="OKO95933.1"/>
    <property type="molecule type" value="Genomic_DNA"/>
</dbReference>
<dbReference type="Pfam" id="PF04275">
    <property type="entry name" value="P-mevalo_kinase"/>
    <property type="match status" value="1"/>
</dbReference>
<evidence type="ECO:0000313" key="7">
    <source>
        <dbReference type="Proteomes" id="UP000186955"/>
    </source>
</evidence>
<dbReference type="InterPro" id="IPR006094">
    <property type="entry name" value="Oxid_FAD_bind_N"/>
</dbReference>
<dbReference type="SUPFAM" id="SSF53335">
    <property type="entry name" value="S-adenosyl-L-methionine-dependent methyltransferases"/>
    <property type="match status" value="1"/>
</dbReference>
<dbReference type="UniPathway" id="UPA00057">
    <property type="reaction ID" value="UER00099"/>
</dbReference>
<dbReference type="InterPro" id="IPR029057">
    <property type="entry name" value="PRTase-like"/>
</dbReference>
<dbReference type="InterPro" id="IPR016169">
    <property type="entry name" value="FAD-bd_PCMH_sub2"/>
</dbReference>
<dbReference type="GO" id="GO:0016491">
    <property type="term" value="F:oxidoreductase activity"/>
    <property type="evidence" value="ECO:0007669"/>
    <property type="project" value="UniProtKB-KW"/>
</dbReference>
<dbReference type="OrthoDB" id="363185at2759"/>
<evidence type="ECO:0000256" key="2">
    <source>
        <dbReference type="ARBA" id="ARBA00022630"/>
    </source>
</evidence>
<evidence type="ECO:0000259" key="5">
    <source>
        <dbReference type="PROSITE" id="PS51387"/>
    </source>
</evidence>
<dbReference type="STRING" id="1316194.A0A1Q5T6T5"/>
<dbReference type="Proteomes" id="UP000186955">
    <property type="component" value="Unassembled WGS sequence"/>
</dbReference>
<sequence>MATLNLLEVALRQEPIATDSFIRQSLTDAEYSIGLEILMRESGWKTYRNFIIPHLTHLLTPFLKSDASISILDVGPGPKSVLGYLPRVLRKKIGKYTAFEPHELFATRLQEWLRATSEGESPLPDLELPPNIHRARFNVDSKTLGITGDEKYDAILFCHSMYGMSPKGKVIERTIEMLVEQPKHGIVVIFHREGSLQLDGLACYRTASFPTGTFCVADDDEELDRFTGFLAGFTLPDVKKYRALRIAWQKLCRAMGRRDKAFPNQLVFSAPDIMIAFTRDATAVSELTVQVPVLKEDRVLKNREASSHRPATIVKPTEILHIQQCVQWAVKHRVGLTITGGGHSGHCQRPNVVSVDMGAFDKLHILPAAESAEGPVSNSTSGPLIIAEAGCKTGDIISKAMAEGLTVPLGSRPSVGAGLWLQGGIGHLSRLYGLSCDAIVGAVIVSVENGQILCIGEVPKQHCPTGAVRPENEADLLWAIKGAGTNFGIVASVVFKAYPASKHSVRNWRITLRDSNEAIMKLNYLDNLVAKDLSDGCSVDGYLYWDKGQLHLGVTSFEDPGADLALTTASLDDLFGTEKCSKTVDENGLFMADMYMSGMHDGHDRGKTSSFKRCIFLKDIGSSPTVDLLIKAIETRPTPVCYLHLLHGGEAVRSLASDATAFGCRDWEFACVITGVWPRDQEGAGLARTVVTWVYDVAMGFLPQCCGVYSADLGPDPRDTALVAKAFGRNRSRLARLKDIADPHNVLAYACPLRSLPIGQRLIVLVTGESGAGKDYGADIWANAFSTCVDKSLTARVVSISNATKTEYATANPGVDLTRLLQDRAYKEEHRTALTAFFNDQVGSRPGLLEEHFLDVVYGAMDVDVLLITGMREENPLAAYSHLVPESRLLEVRVEASKHTRHARRGCPLDGEDDDNQPTAFDSCPSLVFKNEEAGNEAVNHFAACCLLPFFDEPIQRLANMVRPVPDFPRQSITFQHVLDIAQQPDGLRLCTRLLRENLFEDWDRISAIACCETGGYIFAASLAEHLNIPLALIRKAGKLPPPNISGTKFTSHISSSTSSDIKETQIEMKRYLIPKGSPVVVVDDVLATGKTLFAVLQLLELAGISQKDITVLVVAEFPIHRGRSLLRGLGFGAVHIRSLLVFDGV</sequence>
<dbReference type="PROSITE" id="PS51387">
    <property type="entry name" value="FAD_PCMH"/>
    <property type="match status" value="1"/>
</dbReference>
<dbReference type="PANTHER" id="PTHR42973:SF25">
    <property type="entry name" value="PHOSPHOMEVALONATE KINASE"/>
    <property type="match status" value="1"/>
</dbReference>
<dbReference type="GO" id="GO:0006695">
    <property type="term" value="P:cholesterol biosynthetic process"/>
    <property type="evidence" value="ECO:0007669"/>
    <property type="project" value="InterPro"/>
</dbReference>
<dbReference type="InterPro" id="IPR036318">
    <property type="entry name" value="FAD-bd_PCMH-like_sf"/>
</dbReference>
<comment type="similarity">
    <text evidence="1">Belongs to the oxygen-dependent FAD-linked oxidoreductase family.</text>
</comment>
<accession>A0A1Q5T6T5</accession>
<dbReference type="GO" id="GO:0005737">
    <property type="term" value="C:cytoplasm"/>
    <property type="evidence" value="ECO:0007669"/>
    <property type="project" value="InterPro"/>
</dbReference>
<keyword evidence="2" id="KW-0285">Flavoprotein</keyword>
<dbReference type="Gene3D" id="3.40.50.300">
    <property type="entry name" value="P-loop containing nucleotide triphosphate hydrolases"/>
    <property type="match status" value="1"/>
</dbReference>
<dbReference type="InterPro" id="IPR000836">
    <property type="entry name" value="PRTase_dom"/>
</dbReference>
<dbReference type="CDD" id="cd06223">
    <property type="entry name" value="PRTases_typeI"/>
    <property type="match status" value="1"/>
</dbReference>
<proteinExistence type="inferred from homology"/>
<dbReference type="Gene3D" id="3.30.465.10">
    <property type="match status" value="1"/>
</dbReference>